<keyword evidence="4" id="KW-0863">Zinc-finger</keyword>
<dbReference type="Gene3D" id="3.30.160.60">
    <property type="entry name" value="Classic Zinc Finger"/>
    <property type="match status" value="1"/>
</dbReference>
<keyword evidence="1 5" id="KW-0238">DNA-binding</keyword>
<keyword evidence="2 5" id="KW-0371">Homeobox</keyword>
<keyword evidence="4" id="KW-0862">Zinc</keyword>
<protein>
    <recommendedName>
        <fullName evidence="11">Homeobox and C2H2 transcription factor</fullName>
    </recommendedName>
</protein>
<keyword evidence="4" id="KW-0479">Metal-binding</keyword>
<dbReference type="PANTHER" id="PTHR11850">
    <property type="entry name" value="HOMEOBOX PROTEIN TRANSCRIPTION FACTORS"/>
    <property type="match status" value="1"/>
</dbReference>
<dbReference type="Gene3D" id="1.10.10.60">
    <property type="entry name" value="Homeodomain-like"/>
    <property type="match status" value="1"/>
</dbReference>
<dbReference type="SMART" id="SM00389">
    <property type="entry name" value="HOX"/>
    <property type="match status" value="1"/>
</dbReference>
<feature type="domain" description="Homeobox" evidence="7">
    <location>
        <begin position="93"/>
        <end position="156"/>
    </location>
</feature>
<dbReference type="OrthoDB" id="10056939at2759"/>
<dbReference type="PROSITE" id="PS00028">
    <property type="entry name" value="ZINC_FINGER_C2H2_1"/>
    <property type="match status" value="1"/>
</dbReference>
<name>A0A066XHE3_COLSU</name>
<evidence type="ECO:0000256" key="4">
    <source>
        <dbReference type="PROSITE-ProRule" id="PRU00042"/>
    </source>
</evidence>
<proteinExistence type="predicted"/>
<accession>A0A066XHE3</accession>
<dbReference type="CDD" id="cd00086">
    <property type="entry name" value="homeodomain"/>
    <property type="match status" value="1"/>
</dbReference>
<dbReference type="GO" id="GO:0003677">
    <property type="term" value="F:DNA binding"/>
    <property type="evidence" value="ECO:0007669"/>
    <property type="project" value="UniProtKB-UniRule"/>
</dbReference>
<feature type="DNA-binding region" description="Homeobox" evidence="5">
    <location>
        <begin position="95"/>
        <end position="157"/>
    </location>
</feature>
<comment type="subcellular location">
    <subcellularLocation>
        <location evidence="5">Nucleus</location>
    </subcellularLocation>
</comment>
<dbReference type="Proteomes" id="UP000027238">
    <property type="component" value="Unassembled WGS sequence"/>
</dbReference>
<dbReference type="OMA" id="YEGCSII"/>
<dbReference type="Pfam" id="PF05920">
    <property type="entry name" value="Homeobox_KN"/>
    <property type="match status" value="1"/>
</dbReference>
<dbReference type="InterPro" id="IPR009057">
    <property type="entry name" value="Homeodomain-like_sf"/>
</dbReference>
<evidence type="ECO:0000313" key="10">
    <source>
        <dbReference type="Proteomes" id="UP000027238"/>
    </source>
</evidence>
<dbReference type="InterPro" id="IPR013087">
    <property type="entry name" value="Znf_C2H2_type"/>
</dbReference>
<dbReference type="SUPFAM" id="SSF46689">
    <property type="entry name" value="Homeodomain-like"/>
    <property type="match status" value="1"/>
</dbReference>
<evidence type="ECO:0000256" key="1">
    <source>
        <dbReference type="ARBA" id="ARBA00023125"/>
    </source>
</evidence>
<organism evidence="9 10">
    <name type="scientific">Colletotrichum sublineola</name>
    <name type="common">Sorghum anthracnose fungus</name>
    <dbReference type="NCBI Taxonomy" id="1173701"/>
    <lineage>
        <taxon>Eukaryota</taxon>
        <taxon>Fungi</taxon>
        <taxon>Dikarya</taxon>
        <taxon>Ascomycota</taxon>
        <taxon>Pezizomycotina</taxon>
        <taxon>Sordariomycetes</taxon>
        <taxon>Hypocreomycetidae</taxon>
        <taxon>Glomerellales</taxon>
        <taxon>Glomerellaceae</taxon>
        <taxon>Colletotrichum</taxon>
        <taxon>Colletotrichum graminicola species complex</taxon>
    </lineage>
</organism>
<dbReference type="AlphaFoldDB" id="A0A066XHE3"/>
<reference evidence="10" key="1">
    <citation type="journal article" date="2014" name="Genome Announc.">
        <title>Draft genome sequence of Colletotrichum sublineola, a destructive pathogen of cultivated sorghum.</title>
        <authorList>
            <person name="Baroncelli R."/>
            <person name="Sanz-Martin J.M."/>
            <person name="Rech G.E."/>
            <person name="Sukno S.A."/>
            <person name="Thon M.R."/>
        </authorList>
    </citation>
    <scope>NUCLEOTIDE SEQUENCE [LARGE SCALE GENOMIC DNA]</scope>
    <source>
        <strain evidence="10">TX430BB</strain>
    </source>
</reference>
<feature type="domain" description="C2H2-type" evidence="8">
    <location>
        <begin position="306"/>
        <end position="334"/>
    </location>
</feature>
<dbReference type="STRING" id="1173701.A0A066XHE3"/>
<dbReference type="GO" id="GO:0005634">
    <property type="term" value="C:nucleus"/>
    <property type="evidence" value="ECO:0007669"/>
    <property type="project" value="UniProtKB-SubCell"/>
</dbReference>
<dbReference type="InterPro" id="IPR050224">
    <property type="entry name" value="TALE_homeobox"/>
</dbReference>
<dbReference type="EMBL" id="JMSE01001057">
    <property type="protein sequence ID" value="KDN65151.1"/>
    <property type="molecule type" value="Genomic_DNA"/>
</dbReference>
<evidence type="ECO:0000259" key="7">
    <source>
        <dbReference type="PROSITE" id="PS50071"/>
    </source>
</evidence>
<gene>
    <name evidence="9" type="ORF">CSUB01_09464</name>
</gene>
<keyword evidence="10" id="KW-1185">Reference proteome</keyword>
<dbReference type="GO" id="GO:0008270">
    <property type="term" value="F:zinc ion binding"/>
    <property type="evidence" value="ECO:0007669"/>
    <property type="project" value="UniProtKB-KW"/>
</dbReference>
<evidence type="ECO:0000256" key="3">
    <source>
        <dbReference type="ARBA" id="ARBA00023242"/>
    </source>
</evidence>
<keyword evidence="3 5" id="KW-0539">Nucleus</keyword>
<feature type="compositionally biased region" description="Low complexity" evidence="6">
    <location>
        <begin position="230"/>
        <end position="263"/>
    </location>
</feature>
<feature type="region of interest" description="Disordered" evidence="6">
    <location>
        <begin position="1"/>
        <end position="91"/>
    </location>
</feature>
<feature type="compositionally biased region" description="Low complexity" evidence="6">
    <location>
        <begin position="20"/>
        <end position="29"/>
    </location>
</feature>
<feature type="compositionally biased region" description="Polar residues" evidence="6">
    <location>
        <begin position="54"/>
        <end position="65"/>
    </location>
</feature>
<dbReference type="HOGENOM" id="CLU_008497_2_0_1"/>
<dbReference type="GO" id="GO:0006355">
    <property type="term" value="P:regulation of DNA-templated transcription"/>
    <property type="evidence" value="ECO:0007669"/>
    <property type="project" value="InterPro"/>
</dbReference>
<dbReference type="InterPro" id="IPR008422">
    <property type="entry name" value="KN_HD"/>
</dbReference>
<evidence type="ECO:0000259" key="8">
    <source>
        <dbReference type="PROSITE" id="PS50157"/>
    </source>
</evidence>
<evidence type="ECO:0000256" key="6">
    <source>
        <dbReference type="SAM" id="MobiDB-lite"/>
    </source>
</evidence>
<feature type="region of interest" description="Disordered" evidence="6">
    <location>
        <begin position="150"/>
        <end position="297"/>
    </location>
</feature>
<dbReference type="PROSITE" id="PS50071">
    <property type="entry name" value="HOMEOBOX_2"/>
    <property type="match status" value="1"/>
</dbReference>
<evidence type="ECO:0008006" key="11">
    <source>
        <dbReference type="Google" id="ProtNLM"/>
    </source>
</evidence>
<evidence type="ECO:0000256" key="5">
    <source>
        <dbReference type="PROSITE-ProRule" id="PRU00108"/>
    </source>
</evidence>
<sequence length="863" mass="96537">MADYTETQFTPDPPSDSDFDFSQFCLFPPDDLDSDPFPGHPQTQSVSGDDGQLNGYTESPSSSVSGGAPLVDNSDSSNLGPPVSDDPKALVADTPFKFGSRFTSAAVKILKAWFDNHESHPYPTPEEVRKLEKQTGLSKQQLTNWFANTRRRRRFRSKGGTASPRIPSWAGSASGPIDIPARRPMPMPFEQMNPLQRWEHSPPETEPASVSDISRAVAASTRRSGRPSRSRPSARSSENLSSGSSFGTSHSSRGSWSNGSAYSHGSSVSPNPLRGIRKDPSRRRRRAVANLQQAKPTSLMKTRNPYHCTFCAETFKTKYDWQRHEKTLHLSLDEWICSPRGPTETDPDRGVICVYCEEVNPDQRHLDSHHQAACSDKPPEERTFYRKDHLRQHLKLVHRTKQMTKWAEGWKITTDDIRSRCGFCNLTFESWSGRRDHIADHYRNDGSMMSDWKGNWGFDPPVLAKLDNAVPPYLVQWEQCAPVPFCAGTGPADTSPSAYELLKLELEYFVRNFFEENEALPSDDDLVYEGCSIIFGSQVLSPDLANTASSWLRDLFMSFTEIAAKARLRPMNQLAKLRMSQLQIKGKADIFEDCELESQICRRIGEHISLGLTLSDADVKQEACSTLYRVESSSTNPSRRFAGFLVRLIWASTDWIASLRQRALHSMESPCPDLGLDQDTLAALASDHLDDVYGELAALSQLTGESEKLVAPAGDDGRMTGDVGMAGVLGPATYPKTAGPEIPGGCFFKNPSTTPQDFYSRLETSKTIFVGSGFSLGWSERPRGKGMPFFLNDPNRYVRLARELSRFVASTMSPNNPNKHVPTDEEIRYQARWILYDDDDPWNQTPADIAEWLIDFKKQVGLQ</sequence>
<dbReference type="SMART" id="SM00355">
    <property type="entry name" value="ZnF_C2H2"/>
    <property type="match status" value="2"/>
</dbReference>
<evidence type="ECO:0000256" key="2">
    <source>
        <dbReference type="ARBA" id="ARBA00023155"/>
    </source>
</evidence>
<dbReference type="PROSITE" id="PS50157">
    <property type="entry name" value="ZINC_FINGER_C2H2_2"/>
    <property type="match status" value="1"/>
</dbReference>
<dbReference type="InterPro" id="IPR001356">
    <property type="entry name" value="HD"/>
</dbReference>
<comment type="caution">
    <text evidence="9">The sequence shown here is derived from an EMBL/GenBank/DDBJ whole genome shotgun (WGS) entry which is preliminary data.</text>
</comment>
<dbReference type="eggNOG" id="KOG0773">
    <property type="taxonomic scope" value="Eukaryota"/>
</dbReference>
<evidence type="ECO:0000313" key="9">
    <source>
        <dbReference type="EMBL" id="KDN65151.1"/>
    </source>
</evidence>